<dbReference type="InterPro" id="IPR023214">
    <property type="entry name" value="HAD_sf"/>
</dbReference>
<dbReference type="AlphaFoldDB" id="A0A6A5BPY4"/>
<feature type="compositionally biased region" description="Polar residues" evidence="1">
    <location>
        <begin position="329"/>
        <end position="348"/>
    </location>
</feature>
<dbReference type="InterPro" id="IPR011948">
    <property type="entry name" value="Dullard_phosphatase"/>
</dbReference>
<dbReference type="SUPFAM" id="SSF56784">
    <property type="entry name" value="HAD-like"/>
    <property type="match status" value="1"/>
</dbReference>
<dbReference type="GeneID" id="68108728"/>
<feature type="compositionally biased region" description="Polar residues" evidence="1">
    <location>
        <begin position="158"/>
        <end position="168"/>
    </location>
</feature>
<dbReference type="FunFam" id="3.40.50.1000:FF:000093">
    <property type="entry name" value="NLI interacting factor-like phosphatase family protein"/>
    <property type="match status" value="1"/>
</dbReference>
<reference evidence="3 4" key="1">
    <citation type="journal article" date="2019" name="Sci. Rep.">
        <title>Nanopore sequencing improves the draft genome of the human pathogenic amoeba Naegleria fowleri.</title>
        <authorList>
            <person name="Liechti N."/>
            <person name="Schurch N."/>
            <person name="Bruggmann R."/>
            <person name="Wittwer M."/>
        </authorList>
    </citation>
    <scope>NUCLEOTIDE SEQUENCE [LARGE SCALE GENOMIC DNA]</scope>
    <source>
        <strain evidence="3 4">ATCC 30894</strain>
    </source>
</reference>
<dbReference type="GO" id="GO:0016791">
    <property type="term" value="F:phosphatase activity"/>
    <property type="evidence" value="ECO:0007669"/>
    <property type="project" value="InterPro"/>
</dbReference>
<evidence type="ECO:0000256" key="1">
    <source>
        <dbReference type="SAM" id="MobiDB-lite"/>
    </source>
</evidence>
<dbReference type="OrthoDB" id="277011at2759"/>
<feature type="domain" description="FCP1 homology" evidence="2">
    <location>
        <begin position="515"/>
        <end position="673"/>
    </location>
</feature>
<evidence type="ECO:0000313" key="3">
    <source>
        <dbReference type="EMBL" id="KAF0979167.1"/>
    </source>
</evidence>
<feature type="compositionally biased region" description="Pro residues" evidence="1">
    <location>
        <begin position="1"/>
        <end position="12"/>
    </location>
</feature>
<protein>
    <recommendedName>
        <fullName evidence="2">FCP1 homology domain-containing protein</fullName>
    </recommendedName>
</protein>
<dbReference type="OMA" id="SHFELML"/>
<dbReference type="RefSeq" id="XP_044563880.1">
    <property type="nucleotide sequence ID" value="XM_044704603.1"/>
</dbReference>
<dbReference type="VEuPathDB" id="AmoebaDB:NF0108800"/>
<dbReference type="InterPro" id="IPR036412">
    <property type="entry name" value="HAD-like_sf"/>
</dbReference>
<dbReference type="PROSITE" id="PS50969">
    <property type="entry name" value="FCP1"/>
    <property type="match status" value="1"/>
</dbReference>
<feature type="compositionally biased region" description="Low complexity" evidence="1">
    <location>
        <begin position="13"/>
        <end position="22"/>
    </location>
</feature>
<feature type="compositionally biased region" description="Low complexity" evidence="1">
    <location>
        <begin position="389"/>
        <end position="401"/>
    </location>
</feature>
<dbReference type="VEuPathDB" id="AmoebaDB:NfTy_053400"/>
<organism evidence="3 4">
    <name type="scientific">Naegleria fowleri</name>
    <name type="common">Brain eating amoeba</name>
    <dbReference type="NCBI Taxonomy" id="5763"/>
    <lineage>
        <taxon>Eukaryota</taxon>
        <taxon>Discoba</taxon>
        <taxon>Heterolobosea</taxon>
        <taxon>Tetramitia</taxon>
        <taxon>Eutetramitia</taxon>
        <taxon>Vahlkampfiidae</taxon>
        <taxon>Naegleria</taxon>
    </lineage>
</organism>
<dbReference type="EMBL" id="VFQX01000027">
    <property type="protein sequence ID" value="KAF0979167.1"/>
    <property type="molecule type" value="Genomic_DNA"/>
</dbReference>
<dbReference type="InterPro" id="IPR050365">
    <property type="entry name" value="TIM50"/>
</dbReference>
<dbReference type="VEuPathDB" id="AmoebaDB:FDP41_001510"/>
<feature type="compositionally biased region" description="Low complexity" evidence="1">
    <location>
        <begin position="169"/>
        <end position="205"/>
    </location>
</feature>
<dbReference type="CDD" id="cd07521">
    <property type="entry name" value="HAD_FCP1-like"/>
    <property type="match status" value="1"/>
</dbReference>
<accession>A0A6A5BPY4</accession>
<comment type="caution">
    <text evidence="3">The sequence shown here is derived from an EMBL/GenBank/DDBJ whole genome shotgun (WGS) entry which is preliminary data.</text>
</comment>
<feature type="region of interest" description="Disordered" evidence="1">
    <location>
        <begin position="1"/>
        <end position="22"/>
    </location>
</feature>
<sequence>MSSLQPPPPPLSPQTSSASCSASKLPPFDISRLVTQAILPQSTSTYEEIRLVPNLSTTNNINNNNNNNYMESPSESCTVDSHTTSNEEMIIVEETTTTNVDNTIVATIAANESVNGPCSVLVGDVAVVDDDDELLFSGSPSAASEEQQQEDLLLSENTGMASDSSSTPNAQSNNNLYSSSLSVSTSPAASATGVLNTTSSSNNNTPRLSPRTLSAVDTELESISTMTTVKTTSTTKKVVKRHSSLSAQTMDKAMDQAVNASQQTSSSNSTPQKQSSSQQPPEEEYTTLQSSTPKKKQKKKGTPGSSSKQILGNFFKSLKGYLSRKSKKSVNQSQTSSSLNDMTNGAQNSSFNQSSSSQPTTTQHQGTANDAVYFNPSLIVTQAPNPKNTSTHSISTTTQSETVDDAEIIRTTTTTTTTLRRKSVNDEAASSSDNNLEKIEIETEEELQTTTTTVTTKKKRKKQLPQSGINAELAQQQQQVSYETKKSSHKHIPSFTTTNASTGLIKPLLAPQRSHVQGKKTLVLDLDETLVHSVFVHTDQADFVMPIEMDGRVYQCYVLKRPGVDEFLREMGKYFEIVIFTASLSLYANPLLDILDKHGVVEGRLFREHCTKVGDTYIKDLSKLGRDLDQTIIVDNSPSCYALHPQNALAASTWYDDPNDRELYLLADCLVRLEREKYVYDGLRAWKELISSNLSAVNVAATSCGGSAMTVSSTSHHHKVIKKRL</sequence>
<dbReference type="Proteomes" id="UP000444721">
    <property type="component" value="Unassembled WGS sequence"/>
</dbReference>
<evidence type="ECO:0000259" key="2">
    <source>
        <dbReference type="PROSITE" id="PS50969"/>
    </source>
</evidence>
<dbReference type="Gene3D" id="3.40.50.1000">
    <property type="entry name" value="HAD superfamily/HAD-like"/>
    <property type="match status" value="1"/>
</dbReference>
<dbReference type="Pfam" id="PF03031">
    <property type="entry name" value="NIF"/>
    <property type="match status" value="1"/>
</dbReference>
<dbReference type="SMART" id="SM00577">
    <property type="entry name" value="CPDc"/>
    <property type="match status" value="1"/>
</dbReference>
<feature type="compositionally biased region" description="Polar residues" evidence="1">
    <location>
        <begin position="464"/>
        <end position="482"/>
    </location>
</feature>
<feature type="region of interest" description="Disordered" evidence="1">
    <location>
        <begin position="381"/>
        <end position="411"/>
    </location>
</feature>
<gene>
    <name evidence="3" type="ORF">FDP41_001510</name>
</gene>
<dbReference type="InterPro" id="IPR004274">
    <property type="entry name" value="FCP1_dom"/>
</dbReference>
<dbReference type="PANTHER" id="PTHR12210">
    <property type="entry name" value="DULLARD PROTEIN PHOSPHATASE"/>
    <property type="match status" value="1"/>
</dbReference>
<name>A0A6A5BPY4_NAEFO</name>
<feature type="region of interest" description="Disordered" evidence="1">
    <location>
        <begin position="323"/>
        <end position="365"/>
    </location>
</feature>
<keyword evidence="4" id="KW-1185">Reference proteome</keyword>
<feature type="compositionally biased region" description="Low complexity" evidence="1">
    <location>
        <begin position="261"/>
        <end position="280"/>
    </location>
</feature>
<dbReference type="NCBIfam" id="TIGR02251">
    <property type="entry name" value="HIF-SF_euk"/>
    <property type="match status" value="1"/>
</dbReference>
<feature type="region of interest" description="Disordered" evidence="1">
    <location>
        <begin position="450"/>
        <end position="498"/>
    </location>
</feature>
<feature type="region of interest" description="Disordered" evidence="1">
    <location>
        <begin position="256"/>
        <end position="311"/>
    </location>
</feature>
<proteinExistence type="predicted"/>
<feature type="compositionally biased region" description="Low complexity" evidence="1">
    <location>
        <begin position="349"/>
        <end position="365"/>
    </location>
</feature>
<feature type="region of interest" description="Disordered" evidence="1">
    <location>
        <begin position="158"/>
        <end position="214"/>
    </location>
</feature>
<evidence type="ECO:0000313" key="4">
    <source>
        <dbReference type="Proteomes" id="UP000444721"/>
    </source>
</evidence>